<keyword evidence="3" id="KW-1185">Reference proteome</keyword>
<dbReference type="EMBL" id="LMWN01000040">
    <property type="protein sequence ID" value="KUN02134.1"/>
    <property type="molecule type" value="Genomic_DNA"/>
</dbReference>
<evidence type="ECO:0000313" key="3">
    <source>
        <dbReference type="Proteomes" id="UP000053127"/>
    </source>
</evidence>
<evidence type="ECO:0000313" key="2">
    <source>
        <dbReference type="EMBL" id="KUN02134.1"/>
    </source>
</evidence>
<evidence type="ECO:0000256" key="1">
    <source>
        <dbReference type="SAM" id="MobiDB-lite"/>
    </source>
</evidence>
<dbReference type="RefSeq" id="WP_067130216.1">
    <property type="nucleotide sequence ID" value="NZ_KQ948217.1"/>
</dbReference>
<name>A0A101NZG1_9ACTN</name>
<dbReference type="InterPro" id="IPR036388">
    <property type="entry name" value="WH-like_DNA-bd_sf"/>
</dbReference>
<dbReference type="AlphaFoldDB" id="A0A101NZG1"/>
<comment type="caution">
    <text evidence="2">The sequence shown here is derived from an EMBL/GenBank/DDBJ whole genome shotgun (WGS) entry which is preliminary data.</text>
</comment>
<dbReference type="Proteomes" id="UP000053127">
    <property type="component" value="Unassembled WGS sequence"/>
</dbReference>
<protein>
    <submittedName>
        <fullName evidence="2">Uncharacterized protein</fullName>
    </submittedName>
</protein>
<dbReference type="STRING" id="67386.AQI95_29120"/>
<dbReference type="OrthoDB" id="4316344at2"/>
<sequence length="233" mass="24634">MSPDPAPTAVRRAVSPLDERLEAVTGRDVDALWAHRDRGILDEPYTRLVDLHRELVQAETAVTFYRTHLHRLSSGEFPVDGAWFARVGRIVDQLEEAAGEREAAARRVLAILELVEAAARTAPPAGGEAISAADQAALLAIAGGAKLYQNLLTGRLSVTAASGTRIPHAELQRLEGAGLVAVDTSHSAQAGQPVTLTEAGRAALTTARPRKPAGAAKPAPRPGAWPSPSAHRR</sequence>
<accession>A0A101NZG1</accession>
<feature type="region of interest" description="Disordered" evidence="1">
    <location>
        <begin position="204"/>
        <end position="233"/>
    </location>
</feature>
<organism evidence="2 3">
    <name type="scientific">Streptomyces yokosukanensis</name>
    <dbReference type="NCBI Taxonomy" id="67386"/>
    <lineage>
        <taxon>Bacteria</taxon>
        <taxon>Bacillati</taxon>
        <taxon>Actinomycetota</taxon>
        <taxon>Actinomycetes</taxon>
        <taxon>Kitasatosporales</taxon>
        <taxon>Streptomycetaceae</taxon>
        <taxon>Streptomyces</taxon>
    </lineage>
</organism>
<dbReference type="Gene3D" id="1.10.10.10">
    <property type="entry name" value="Winged helix-like DNA-binding domain superfamily/Winged helix DNA-binding domain"/>
    <property type="match status" value="1"/>
</dbReference>
<proteinExistence type="predicted"/>
<gene>
    <name evidence="2" type="ORF">AQI95_29120</name>
</gene>
<reference evidence="2 3" key="1">
    <citation type="submission" date="2015-10" db="EMBL/GenBank/DDBJ databases">
        <title>Draft genome sequence of Streptomyces yokosukanensis DSM 40224, type strain for the species Streptomyces yokosukanensis.</title>
        <authorList>
            <person name="Ruckert C."/>
            <person name="Winkler A."/>
            <person name="Kalinowski J."/>
            <person name="Kampfer P."/>
            <person name="Glaeser S."/>
        </authorList>
    </citation>
    <scope>NUCLEOTIDE SEQUENCE [LARGE SCALE GENOMIC DNA]</scope>
    <source>
        <strain evidence="2 3">DSM 40224</strain>
    </source>
</reference>